<dbReference type="AlphaFoldDB" id="A0A6J4GTI5"/>
<dbReference type="InterPro" id="IPR029024">
    <property type="entry name" value="TerB-like"/>
</dbReference>
<accession>A0A6J4GTI5</accession>
<dbReference type="Proteomes" id="UP000479938">
    <property type="component" value="Unassembled WGS sequence"/>
</dbReference>
<dbReference type="EMBL" id="CADCSU010000127">
    <property type="protein sequence ID" value="CAA9201460.1"/>
    <property type="molecule type" value="Genomic_DNA"/>
</dbReference>
<gene>
    <name evidence="1" type="ORF">FLA105534_03598</name>
</gene>
<evidence type="ECO:0008006" key="3">
    <source>
        <dbReference type="Google" id="ProtNLM"/>
    </source>
</evidence>
<organism evidence="1 2">
    <name type="scientific">Flavobacterium bizetiae</name>
    <dbReference type="NCBI Taxonomy" id="2704140"/>
    <lineage>
        <taxon>Bacteria</taxon>
        <taxon>Pseudomonadati</taxon>
        <taxon>Bacteroidota</taxon>
        <taxon>Flavobacteriia</taxon>
        <taxon>Flavobacteriales</taxon>
        <taxon>Flavobacteriaceae</taxon>
        <taxon>Flavobacterium</taxon>
    </lineage>
</organism>
<dbReference type="Gene3D" id="1.10.3680.10">
    <property type="entry name" value="TerB-like"/>
    <property type="match status" value="1"/>
</dbReference>
<dbReference type="SUPFAM" id="SSF158682">
    <property type="entry name" value="TerB-like"/>
    <property type="match status" value="1"/>
</dbReference>
<reference evidence="1 2" key="1">
    <citation type="submission" date="2020-02" db="EMBL/GenBank/DDBJ databases">
        <authorList>
            <person name="Criscuolo A."/>
        </authorList>
    </citation>
    <scope>NUCLEOTIDE SEQUENCE [LARGE SCALE GENOMIC DNA]</scope>
    <source>
        <strain evidence="1">CIP105534</strain>
    </source>
</reference>
<name>A0A6J4GTI5_9FLAO</name>
<sequence>MLTMTELRAKIYLKNNPKPMITLELKSHFLRLYQMALSDDQFDVLELQMLYHFADERGIPREELDKLFLNPINTELIIPENLNTKIEYLYDFTRIIWADGKITDDEENMLKKYCRKFNFLDENINDLSSYLIDCVQKNVQKEEIISQLNS</sequence>
<protein>
    <recommendedName>
        <fullName evidence="3">Co-chaperone DjlA N-terminal domain-containing protein</fullName>
    </recommendedName>
</protein>
<evidence type="ECO:0000313" key="2">
    <source>
        <dbReference type="Proteomes" id="UP000479938"/>
    </source>
</evidence>
<proteinExistence type="predicted"/>
<keyword evidence="2" id="KW-1185">Reference proteome</keyword>
<evidence type="ECO:0000313" key="1">
    <source>
        <dbReference type="EMBL" id="CAA9201460.1"/>
    </source>
</evidence>